<keyword evidence="3" id="KW-1185">Reference proteome</keyword>
<proteinExistence type="predicted"/>
<feature type="region of interest" description="Disordered" evidence="1">
    <location>
        <begin position="183"/>
        <end position="203"/>
    </location>
</feature>
<dbReference type="Proteomes" id="UP000475862">
    <property type="component" value="Unassembled WGS sequence"/>
</dbReference>
<feature type="region of interest" description="Disordered" evidence="1">
    <location>
        <begin position="39"/>
        <end position="71"/>
    </location>
</feature>
<gene>
    <name evidence="2" type="ORF">AGLY_006506</name>
</gene>
<comment type="caution">
    <text evidence="2">The sequence shown here is derived from an EMBL/GenBank/DDBJ whole genome shotgun (WGS) entry which is preliminary data.</text>
</comment>
<reference evidence="2 3" key="1">
    <citation type="submission" date="2019-08" db="EMBL/GenBank/DDBJ databases">
        <title>The genome of the soybean aphid Biotype 1, its phylome, world population structure and adaptation to the North American continent.</title>
        <authorList>
            <person name="Giordano R."/>
            <person name="Donthu R.K."/>
            <person name="Hernandez A.G."/>
            <person name="Wright C.L."/>
            <person name="Zimin A.V."/>
        </authorList>
    </citation>
    <scope>NUCLEOTIDE SEQUENCE [LARGE SCALE GENOMIC DNA]</scope>
    <source>
        <tissue evidence="2">Whole aphids</tissue>
    </source>
</reference>
<feature type="compositionally biased region" description="Low complexity" evidence="1">
    <location>
        <begin position="14"/>
        <end position="27"/>
    </location>
</feature>
<name>A0A6G0TRF7_APHGL</name>
<feature type="compositionally biased region" description="Polar residues" evidence="1">
    <location>
        <begin position="62"/>
        <end position="71"/>
    </location>
</feature>
<evidence type="ECO:0000313" key="2">
    <source>
        <dbReference type="EMBL" id="KAE9537483.1"/>
    </source>
</evidence>
<dbReference type="EMBL" id="VYZN01000018">
    <property type="protein sequence ID" value="KAE9537483.1"/>
    <property type="molecule type" value="Genomic_DNA"/>
</dbReference>
<evidence type="ECO:0000256" key="1">
    <source>
        <dbReference type="SAM" id="MobiDB-lite"/>
    </source>
</evidence>
<evidence type="ECO:0000313" key="3">
    <source>
        <dbReference type="Proteomes" id="UP000475862"/>
    </source>
</evidence>
<accession>A0A6G0TRF7</accession>
<feature type="region of interest" description="Disordered" evidence="1">
    <location>
        <begin position="1"/>
        <end position="27"/>
    </location>
</feature>
<dbReference type="InterPro" id="IPR007703">
    <property type="entry name" value="PIF3"/>
</dbReference>
<feature type="compositionally biased region" description="Basic residues" evidence="1">
    <location>
        <begin position="1"/>
        <end position="10"/>
    </location>
</feature>
<dbReference type="AlphaFoldDB" id="A0A6G0TRF7"/>
<sequence length="445" mass="49543">MLKYKQKQARAKASESAKSGSSTNSSSWASAFFLKSRKKPSGNLKKNTKGSSQVKPRYLSMSPESVTTRVTPTLRKSPIAEYVPSPIEMRNSPTTEYIPSTIEIRNSPSADYVPLPTEYVNAETPVRDARSVGVDTVECDGNIQSDVCETTFQYHPEPIPQNIELSIPTVYDIAEYNVTTPPPVQVESYPSDNEMPAKSPSVRIESRISESSNEINIDEIFEFNKYDVDVSSAMEFATTVKFYKFKYEAKEFNGIFTNKGVIRIFKYLITQPLYVAALNDELAHCEQPADIITYLSLVINAVYKIVSLADERPAVNDLLETFNKTIDGKLSNIKTNDDGFNLFDVSMAPTETVDNKCNWIGGAYVVSISSDATDSYECINAYPMIFDNHGRVHNHVCKNGRINYDAAGGVSNPMDNGFCTCDKAGYTKTFLYNAPVCVKNVNMYT</sequence>
<dbReference type="Pfam" id="PF05006">
    <property type="entry name" value="PIF3"/>
    <property type="match status" value="1"/>
</dbReference>
<protein>
    <submittedName>
        <fullName evidence="2">Uncharacterized protein</fullName>
    </submittedName>
</protein>
<organism evidence="2 3">
    <name type="scientific">Aphis glycines</name>
    <name type="common">Soybean aphid</name>
    <dbReference type="NCBI Taxonomy" id="307491"/>
    <lineage>
        <taxon>Eukaryota</taxon>
        <taxon>Metazoa</taxon>
        <taxon>Ecdysozoa</taxon>
        <taxon>Arthropoda</taxon>
        <taxon>Hexapoda</taxon>
        <taxon>Insecta</taxon>
        <taxon>Pterygota</taxon>
        <taxon>Neoptera</taxon>
        <taxon>Paraneoptera</taxon>
        <taxon>Hemiptera</taxon>
        <taxon>Sternorrhyncha</taxon>
        <taxon>Aphidomorpha</taxon>
        <taxon>Aphidoidea</taxon>
        <taxon>Aphididae</taxon>
        <taxon>Aphidini</taxon>
        <taxon>Aphis</taxon>
        <taxon>Aphis</taxon>
    </lineage>
</organism>